<comment type="caution">
    <text evidence="1">The sequence shown here is derived from an EMBL/GenBank/DDBJ whole genome shotgun (WGS) entry which is preliminary data.</text>
</comment>
<organism evidence="1 2">
    <name type="scientific">Flavihumibacter solisilvae</name>
    <dbReference type="NCBI Taxonomy" id="1349421"/>
    <lineage>
        <taxon>Bacteria</taxon>
        <taxon>Pseudomonadati</taxon>
        <taxon>Bacteroidota</taxon>
        <taxon>Chitinophagia</taxon>
        <taxon>Chitinophagales</taxon>
        <taxon>Chitinophagaceae</taxon>
        <taxon>Flavihumibacter</taxon>
    </lineage>
</organism>
<gene>
    <name evidence="1" type="ORF">OI18_20200</name>
</gene>
<evidence type="ECO:0000313" key="1">
    <source>
        <dbReference type="EMBL" id="KIC92925.1"/>
    </source>
</evidence>
<dbReference type="AlphaFoldDB" id="A0A0C1IFJ7"/>
<dbReference type="EMBL" id="JSVC01000025">
    <property type="protein sequence ID" value="KIC92925.1"/>
    <property type="molecule type" value="Genomic_DNA"/>
</dbReference>
<protein>
    <submittedName>
        <fullName evidence="1">Uncharacterized protein</fullName>
    </submittedName>
</protein>
<accession>A0A0C1IFJ7</accession>
<dbReference type="STRING" id="1349421.OI18_20200"/>
<feature type="non-terminal residue" evidence="1">
    <location>
        <position position="474"/>
    </location>
</feature>
<name>A0A0C1IFJ7_9BACT</name>
<evidence type="ECO:0000313" key="2">
    <source>
        <dbReference type="Proteomes" id="UP000031408"/>
    </source>
</evidence>
<dbReference type="Proteomes" id="UP000031408">
    <property type="component" value="Unassembled WGS sequence"/>
</dbReference>
<sequence>MIVANLNEFIKKPFKQESYLSEYSDSFLGMPASPEYSMGEMSLASLLRSIGSNVKEKEVYKINSLRGSVVRKSFEDRWNQFEKEFKISDDIFSHLKSPLAGKSPKNPTDYLNLYPIIPQFSYVSNSARFSGNPWNPSEFVKGMISTGSSSHEHSNGLWKMLFDCLTVTMSDDLWARILDKIFCDKNFQGTKYQWLLQEFTSKEEGGFPRFSLSTEAFLKYDFPARAFCESIKELVRLKSVTTRRQWISMFESFLRISMASHLLWICSVNIKLWEILKELLFLETKNAFTKDGLVDELFSNFSGFNIDTNSDNNFKNICGSYAEARIGINLVLHYFDENCKVRVRNNLGDMEGLCEWLNELQRHTSSHKDSIKEILIELLGRNPKVQQGEGSFTKNMFFFLKHSLGQKATNNPREQSFDQGYWVVKKGKARNAPWVIRFGPVAVITLVALSIKLKSGSATDITEFLSKFGIHINP</sequence>
<keyword evidence="2" id="KW-1185">Reference proteome</keyword>
<proteinExistence type="predicted"/>
<reference evidence="1 2" key="1">
    <citation type="submission" date="2014-11" db="EMBL/GenBank/DDBJ databases">
        <title>Genome sequence of Flavihumibacter solisilvae 3-3.</title>
        <authorList>
            <person name="Zhou G."/>
            <person name="Li M."/>
            <person name="Wang G."/>
        </authorList>
    </citation>
    <scope>NUCLEOTIDE SEQUENCE [LARGE SCALE GENOMIC DNA]</scope>
    <source>
        <strain evidence="1 2">3-3</strain>
    </source>
</reference>